<evidence type="ECO:0008006" key="3">
    <source>
        <dbReference type="Google" id="ProtNLM"/>
    </source>
</evidence>
<protein>
    <recommendedName>
        <fullName evidence="3">Transposase IS4-like domain-containing protein</fullName>
    </recommendedName>
</protein>
<dbReference type="Proteomes" id="UP000293912">
    <property type="component" value="Chromosome"/>
</dbReference>
<accession>A0A4P6WZV1</accession>
<dbReference type="KEGG" id="hpse:HPF_08970"/>
<dbReference type="EMBL" id="CP037867">
    <property type="protein sequence ID" value="QBM27816.1"/>
    <property type="molecule type" value="Genomic_DNA"/>
</dbReference>
<sequence length="74" mass="8017">MKAHMGVDAESGLVHTVVGTAANVNWHVAMRPGKRKVLDKSTPMGAIKDQLGQVKAHIRAKVEHTFTLFALSNL</sequence>
<dbReference type="AlphaFoldDB" id="A0A4P6WZV1"/>
<gene>
    <name evidence="1" type="ORF">HPF_08970</name>
</gene>
<reference evidence="1 2" key="1">
    <citation type="submission" date="2019-03" db="EMBL/GenBank/DDBJ databases">
        <authorList>
            <person name="Sebastian G."/>
            <person name="Baumann P."/>
            <person name="Ruckert C."/>
            <person name="Kalinowski J."/>
            <person name="Nebel B."/>
            <person name="Takors R."/>
            <person name="Blombach B."/>
        </authorList>
    </citation>
    <scope>NUCLEOTIDE SEQUENCE [LARGE SCALE GENOMIC DNA]</scope>
    <source>
        <strain evidence="1 2">DSM 1084</strain>
    </source>
</reference>
<keyword evidence="2" id="KW-1185">Reference proteome</keyword>
<name>A0A4P6WZV1_HYDPS</name>
<evidence type="ECO:0000313" key="2">
    <source>
        <dbReference type="Proteomes" id="UP000293912"/>
    </source>
</evidence>
<organism evidence="1 2">
    <name type="scientific">Hydrogenophaga pseudoflava</name>
    <name type="common">Pseudomonas carboxydoflava</name>
    <dbReference type="NCBI Taxonomy" id="47421"/>
    <lineage>
        <taxon>Bacteria</taxon>
        <taxon>Pseudomonadati</taxon>
        <taxon>Pseudomonadota</taxon>
        <taxon>Betaproteobacteria</taxon>
        <taxon>Burkholderiales</taxon>
        <taxon>Comamonadaceae</taxon>
        <taxon>Hydrogenophaga</taxon>
    </lineage>
</organism>
<evidence type="ECO:0000313" key="1">
    <source>
        <dbReference type="EMBL" id="QBM27816.1"/>
    </source>
</evidence>
<proteinExistence type="predicted"/>